<evidence type="ECO:0000256" key="12">
    <source>
        <dbReference type="ARBA" id="ARBA00023212"/>
    </source>
</evidence>
<dbReference type="GO" id="GO:0005765">
    <property type="term" value="C:lysosomal membrane"/>
    <property type="evidence" value="ECO:0007669"/>
    <property type="project" value="UniProtKB-SubCell"/>
</dbReference>
<dbReference type="Proteomes" id="UP000014500">
    <property type="component" value="Unassembled WGS sequence"/>
</dbReference>
<dbReference type="Gene3D" id="1.10.10.1730">
    <property type="entry name" value="Folliculin"/>
    <property type="match status" value="1"/>
</dbReference>
<keyword evidence="15" id="KW-0966">Cell projection</keyword>
<dbReference type="GO" id="GO:1904263">
    <property type="term" value="P:positive regulation of TORC1 signaling"/>
    <property type="evidence" value="ECO:0007669"/>
    <property type="project" value="TreeGrafter"/>
</dbReference>
<dbReference type="GO" id="GO:0005634">
    <property type="term" value="C:nucleus"/>
    <property type="evidence" value="ECO:0007669"/>
    <property type="project" value="UniProtKB-SubCell"/>
</dbReference>
<accession>T1JEG0</accession>
<keyword evidence="12" id="KW-0206">Cytoskeleton</keyword>
<dbReference type="GO" id="GO:0005096">
    <property type="term" value="F:GTPase activator activity"/>
    <property type="evidence" value="ECO:0007669"/>
    <property type="project" value="UniProtKB-KW"/>
</dbReference>
<dbReference type="PROSITE" id="PS51834">
    <property type="entry name" value="DENN_FLCN_SMCR8"/>
    <property type="match status" value="1"/>
</dbReference>
<organism evidence="17 18">
    <name type="scientific">Strigamia maritima</name>
    <name type="common">European centipede</name>
    <name type="synonym">Geophilus maritimus</name>
    <dbReference type="NCBI Taxonomy" id="126957"/>
    <lineage>
        <taxon>Eukaryota</taxon>
        <taxon>Metazoa</taxon>
        <taxon>Ecdysozoa</taxon>
        <taxon>Arthropoda</taxon>
        <taxon>Myriapoda</taxon>
        <taxon>Chilopoda</taxon>
        <taxon>Pleurostigmophora</taxon>
        <taxon>Geophilomorpha</taxon>
        <taxon>Linotaeniidae</taxon>
        <taxon>Strigamia</taxon>
    </lineage>
</organism>
<dbReference type="HOGENOM" id="CLU_002828_0_0_1"/>
<comment type="subcellular location">
    <subcellularLocation>
        <location evidence="2">Cell projection</location>
        <location evidence="2">Cilium</location>
    </subcellularLocation>
    <subcellularLocation>
        <location evidence="4">Cytoplasm</location>
        <location evidence="4">Cytoskeleton</location>
        <location evidence="4">Microtubule organizing center</location>
        <location evidence="4">Centrosome</location>
    </subcellularLocation>
    <subcellularLocation>
        <location evidence="3">Cytoplasm</location>
        <location evidence="3">Cytoskeleton</location>
        <location evidence="3">Spindle</location>
    </subcellularLocation>
    <subcellularLocation>
        <location evidence="5">Cytoplasm</location>
        <location evidence="5">Cytosol</location>
    </subcellularLocation>
    <subcellularLocation>
        <location evidence="6">Lysosome membrane</location>
    </subcellularLocation>
    <subcellularLocation>
        <location evidence="1">Nucleus</location>
    </subcellularLocation>
</comment>
<dbReference type="EnsemblMetazoa" id="SMAR012206-RA">
    <property type="protein sequence ID" value="SMAR012206-PA"/>
    <property type="gene ID" value="SMAR012206"/>
</dbReference>
<dbReference type="STRING" id="126957.T1JEG0"/>
<reference evidence="18" key="1">
    <citation type="submission" date="2011-05" db="EMBL/GenBank/DDBJ databases">
        <authorList>
            <person name="Richards S.R."/>
            <person name="Qu J."/>
            <person name="Jiang H."/>
            <person name="Jhangiani S.N."/>
            <person name="Agravi P."/>
            <person name="Goodspeed R."/>
            <person name="Gross S."/>
            <person name="Mandapat C."/>
            <person name="Jackson L."/>
            <person name="Mathew T."/>
            <person name="Pu L."/>
            <person name="Thornton R."/>
            <person name="Saada N."/>
            <person name="Wilczek-Boney K.B."/>
            <person name="Lee S."/>
            <person name="Kovar C."/>
            <person name="Wu Y."/>
            <person name="Scherer S.E."/>
            <person name="Worley K.C."/>
            <person name="Muzny D.M."/>
            <person name="Gibbs R."/>
        </authorList>
    </citation>
    <scope>NUCLEOTIDE SEQUENCE</scope>
    <source>
        <strain evidence="18">Brora</strain>
    </source>
</reference>
<evidence type="ECO:0000256" key="13">
    <source>
        <dbReference type="ARBA" id="ARBA00023228"/>
    </source>
</evidence>
<dbReference type="InterPro" id="IPR016024">
    <property type="entry name" value="ARM-type_fold"/>
</dbReference>
<keyword evidence="11" id="KW-0472">Membrane</keyword>
<evidence type="ECO:0000256" key="4">
    <source>
        <dbReference type="ARBA" id="ARBA00004300"/>
    </source>
</evidence>
<dbReference type="InterPro" id="IPR011989">
    <property type="entry name" value="ARM-like"/>
</dbReference>
<dbReference type="PANTHER" id="PTHR31441:SF2">
    <property type="entry name" value="FOLLICULIN"/>
    <property type="match status" value="1"/>
</dbReference>
<dbReference type="GO" id="GO:0000122">
    <property type="term" value="P:negative regulation of transcription by RNA polymerase II"/>
    <property type="evidence" value="ECO:0007669"/>
    <property type="project" value="TreeGrafter"/>
</dbReference>
<sequence length="1721" mass="198640">MNAVIALCHFCEFHGPTVLFCTQTFHESDDPEKVFDDKKNKFRATRKFFMVDQKNTCLHLHHLSNPIKKMRAMMSKLQNIQQTSCQKYACQSFSPGQPDYISNDHEAKVSYISSQYPHHPDVFSVVRQACVRSLSCEVCPGREGPIFFGDEHRSHVFSHTFFLKDSQARGFQRWYSIVMVMMDKVFLLNSWPFLVKQIRNFIDQLQAKANKVYFSEQTDCPQRALRLKSSFTMTPANFRRQRSNISVRGLYELTNDKQVFYTAHVWFTWILKACGNRLTEKLLEGPPTEDTVIDLEKQEETEEGFMLVRTKKIPKEYSRLNESDHSEEKNESRQRSSITIRQLFQVLGKNLFHDLAYHVVMGNQIVIRCSKTSVAVAIIDCLKVLLPKGCFRPVWHSEDYQDSWKCNFLSIPPNVELPPHIQSSPLHLLIDVILPLNNQISDYKFVMNSIAEFPEKSPFLLTRFESAIQDVNLSDKVLDCLFTSLKEEWMNKVKVLFKFSRTTSRNVEETNQLLHVLGAQEHDKQLLKFWMTGLSSQFKTHVLSATMSQCHGNEGMARAETVEIRSDFNSILIMESTIEELGKKLIAAVEIAMNETATREQRLRANGFWENFKETSPHCVECGLYLSTINNSPIVRHMGLQLIEHCIKNRWNNLNFVEKQFIRDNALRLLVSGTNDMLTEPAFIKNAVTKIVVEIIKRQWPLEWPTLIDDLRDVSNVGDTQTEMVLLIYLRLFEDTMTLQNISSSHRRQVLNQALNTKLSYIIYFSIQLLLKHAKKFKFLSTKDPFNLQQISIHCQMTKTVLETFTYFAEWIPFVHLWSNLRILPQICSLLKSEKLRLQAVECLLKIVSRKGHIEDRKPHLTLFTEHCMKHIYQAAITPPSVPVDEHRYTFLKRLGEVLIGIGNQLTVLWGSGDIGRPENFEMYLNAIFAFTSHPSQMLNQLTQILWLLFMRHEHICQDSILLSFVTRIARVLRLKLMKVGSPSRDDHPSCQYSIYDFDNVEDFNVFFSKYRVHNTDILRLATVLCPLKTFNLAATWLQQLAEPGNSSTVDEWEAIALYLASICSNVIHTDKPKPSAEQGNLLLQSVLRHETNDPDILYYTLSCIFALFNFLTLSNEALPAVLDKMFSAMTFSLPGQTKSNRSVAVNNVRHHACAGLVKLCTKHPILLIPSFEQIHQRVDVLSDDPNQLSMKERYFLYEALIFVTNQFNNYQQQANFFEKYLNPVKKIWLSQEITDALSTAETLMHYVGLTRSSGDKDEDTFESNRSRIFCCISTVMGVVKSTKWPEDSDSAIRGGYLRPYATSGCSDVVLCNPATPFVLPFLDNLFKLIRSLNNLWLPETKALLASEYLQAYDTAYESKLNVSSMSPLERMQDFICSVHDYWYYYILGNSSSNLMHEFFVFPGLGQHVISDVMCNIDLIPDHKLRSIFRNFLKSFVRYCPSDCYETTVVPVLIQLCPYMFQRLNNKWMQPSDETKYENENSEELFEDQLLFQYYLFLASILRCATNDSTMESDVIAKGDNQNTSELGQLALKHDVLGPSIVFCCFHALSWKHSQICIKMIHLCSIVFKYLLASGTLSGETAKDLLMCILLGLHVHGQHPFNEIRLLHLAFQVYESLRPLHPEVSSLLREIPDCPVKVLQWFDNTLLNETEKRQPEKKRKETFKLIVDSIIGKNIGELFSKPIESPRPLIENIISKPNTMALCEVFSSSTKLFKRKIDDTM</sequence>
<keyword evidence="10" id="KW-0963">Cytoplasm</keyword>
<dbReference type="Pfam" id="PF11704">
    <property type="entry name" value="Folliculin"/>
    <property type="match status" value="1"/>
</dbReference>
<dbReference type="SUPFAM" id="SSF48371">
    <property type="entry name" value="ARM repeat"/>
    <property type="match status" value="1"/>
</dbReference>
<evidence type="ECO:0000313" key="17">
    <source>
        <dbReference type="EnsemblMetazoa" id="SMAR012206-PA"/>
    </source>
</evidence>
<dbReference type="Pfam" id="PF19273">
    <property type="entry name" value="Exportin-5"/>
    <property type="match status" value="1"/>
</dbReference>
<dbReference type="InterPro" id="IPR001494">
    <property type="entry name" value="Importin-beta_N"/>
</dbReference>
<evidence type="ECO:0000259" key="16">
    <source>
        <dbReference type="PROSITE" id="PS51834"/>
    </source>
</evidence>
<keyword evidence="13" id="KW-0458">Lysosome</keyword>
<dbReference type="InterPro" id="IPR045478">
    <property type="entry name" value="Exportin-5_C"/>
</dbReference>
<name>T1JEG0_STRMM</name>
<evidence type="ECO:0000313" key="18">
    <source>
        <dbReference type="Proteomes" id="UP000014500"/>
    </source>
</evidence>
<dbReference type="Pfam" id="PF16692">
    <property type="entry name" value="Folliculin_C"/>
    <property type="match status" value="1"/>
</dbReference>
<dbReference type="GO" id="GO:0006886">
    <property type="term" value="P:intracellular protein transport"/>
    <property type="evidence" value="ECO:0007669"/>
    <property type="project" value="InterPro"/>
</dbReference>
<evidence type="ECO:0000256" key="11">
    <source>
        <dbReference type="ARBA" id="ARBA00023136"/>
    </source>
</evidence>
<dbReference type="GO" id="GO:0005819">
    <property type="term" value="C:spindle"/>
    <property type="evidence" value="ECO:0007669"/>
    <property type="project" value="UniProtKB-SubCell"/>
</dbReference>
<dbReference type="InterPro" id="IPR037520">
    <property type="entry name" value="Folliculin/SMCR8_longin"/>
</dbReference>
<feature type="domain" description="UDENN FLCN/SMCR8-type" evidence="16">
    <location>
        <begin position="91"/>
        <end position="535"/>
    </location>
</feature>
<dbReference type="PhylomeDB" id="T1JEG0"/>
<dbReference type="InterPro" id="IPR037521">
    <property type="entry name" value="FLCN/SMCR8_DENN"/>
</dbReference>
<evidence type="ECO:0000256" key="7">
    <source>
        <dbReference type="ARBA" id="ARBA00009987"/>
    </source>
</evidence>
<evidence type="ECO:0000256" key="1">
    <source>
        <dbReference type="ARBA" id="ARBA00004123"/>
    </source>
</evidence>
<dbReference type="EMBL" id="JH432117">
    <property type="status" value="NOT_ANNOTATED_CDS"/>
    <property type="molecule type" value="Genomic_DNA"/>
</dbReference>
<keyword evidence="18" id="KW-1185">Reference proteome</keyword>
<evidence type="ECO:0000256" key="14">
    <source>
        <dbReference type="ARBA" id="ARBA00023242"/>
    </source>
</evidence>
<dbReference type="PANTHER" id="PTHR31441">
    <property type="entry name" value="FOLLICULIN FAMILY MEMBER"/>
    <property type="match status" value="1"/>
</dbReference>
<dbReference type="GO" id="GO:0031267">
    <property type="term" value="F:small GTPase binding"/>
    <property type="evidence" value="ECO:0007669"/>
    <property type="project" value="InterPro"/>
</dbReference>
<dbReference type="InterPro" id="IPR032035">
    <property type="entry name" value="Folliculin_DENN"/>
</dbReference>
<evidence type="ECO:0000256" key="2">
    <source>
        <dbReference type="ARBA" id="ARBA00004138"/>
    </source>
</evidence>
<dbReference type="InterPro" id="IPR044886">
    <property type="entry name" value="FLCN_DENN_C_sf"/>
</dbReference>
<dbReference type="eggNOG" id="KOG2020">
    <property type="taxonomic scope" value="Eukaryota"/>
</dbReference>
<keyword evidence="9" id="KW-0343">GTPase activation</keyword>
<dbReference type="eggNOG" id="KOG3715">
    <property type="taxonomic scope" value="Eukaryota"/>
</dbReference>
<dbReference type="Gene3D" id="3.40.50.12430">
    <property type="match status" value="1"/>
</dbReference>
<dbReference type="GO" id="GO:0005929">
    <property type="term" value="C:cilium"/>
    <property type="evidence" value="ECO:0007669"/>
    <property type="project" value="UniProtKB-SubCell"/>
</dbReference>
<dbReference type="OMA" id="IICEREC"/>
<comment type="similarity">
    <text evidence="7">Belongs to the folliculin family.</text>
</comment>
<proteinExistence type="inferred from homology"/>
<dbReference type="InterPro" id="IPR021713">
    <property type="entry name" value="Folliculin"/>
</dbReference>
<reference evidence="17" key="2">
    <citation type="submission" date="2015-02" db="UniProtKB">
        <authorList>
            <consortium name="EnsemblMetazoa"/>
        </authorList>
    </citation>
    <scope>IDENTIFICATION</scope>
</reference>
<dbReference type="GO" id="GO:0005829">
    <property type="term" value="C:cytosol"/>
    <property type="evidence" value="ECO:0007669"/>
    <property type="project" value="UniProtKB-SubCell"/>
</dbReference>
<dbReference type="Pfam" id="PF03810">
    <property type="entry name" value="IBN_N"/>
    <property type="match status" value="1"/>
</dbReference>
<keyword evidence="14" id="KW-0539">Nucleus</keyword>
<evidence type="ECO:0000256" key="9">
    <source>
        <dbReference type="ARBA" id="ARBA00022468"/>
    </source>
</evidence>
<dbReference type="Pfam" id="PF08389">
    <property type="entry name" value="Xpo1"/>
    <property type="match status" value="1"/>
</dbReference>
<protein>
    <recommendedName>
        <fullName evidence="8">Folliculin</fullName>
    </recommendedName>
</protein>
<dbReference type="GO" id="GO:0006913">
    <property type="term" value="P:nucleocytoplasmic transport"/>
    <property type="evidence" value="ECO:0007669"/>
    <property type="project" value="UniProtKB-ARBA"/>
</dbReference>
<evidence type="ECO:0000256" key="5">
    <source>
        <dbReference type="ARBA" id="ARBA00004514"/>
    </source>
</evidence>
<evidence type="ECO:0000256" key="8">
    <source>
        <dbReference type="ARBA" id="ARBA00021824"/>
    </source>
</evidence>
<dbReference type="Gene3D" id="1.25.10.10">
    <property type="entry name" value="Leucine-rich Repeat Variant"/>
    <property type="match status" value="1"/>
</dbReference>
<dbReference type="InterPro" id="IPR013598">
    <property type="entry name" value="Exportin-1/Importin-b-like"/>
</dbReference>
<evidence type="ECO:0000256" key="15">
    <source>
        <dbReference type="ARBA" id="ARBA00023273"/>
    </source>
</evidence>
<evidence type="ECO:0000256" key="10">
    <source>
        <dbReference type="ARBA" id="ARBA00022490"/>
    </source>
</evidence>
<evidence type="ECO:0000256" key="3">
    <source>
        <dbReference type="ARBA" id="ARBA00004186"/>
    </source>
</evidence>
<evidence type="ECO:0000256" key="6">
    <source>
        <dbReference type="ARBA" id="ARBA00004656"/>
    </source>
</evidence>
<dbReference type="GO" id="GO:0005813">
    <property type="term" value="C:centrosome"/>
    <property type="evidence" value="ECO:0007669"/>
    <property type="project" value="UniProtKB-SubCell"/>
</dbReference>